<gene>
    <name evidence="3" type="ORF">HY04_02315</name>
    <name evidence="4" type="ORF">NCTC13489_00164</name>
</gene>
<dbReference type="Gene3D" id="2.40.128.270">
    <property type="match status" value="1"/>
</dbReference>
<dbReference type="EMBL" id="JPEP01000001">
    <property type="protein sequence ID" value="KEY20077.1"/>
    <property type="molecule type" value="Genomic_DNA"/>
</dbReference>
<evidence type="ECO:0000259" key="2">
    <source>
        <dbReference type="Pfam" id="PF03724"/>
    </source>
</evidence>
<evidence type="ECO:0000313" key="3">
    <source>
        <dbReference type="EMBL" id="KEY20077.1"/>
    </source>
</evidence>
<dbReference type="Proteomes" id="UP000028349">
    <property type="component" value="Unassembled WGS sequence"/>
</dbReference>
<dbReference type="RefSeq" id="WP_034716743.1">
    <property type="nucleotide sequence ID" value="NZ_FOIX01000002.1"/>
</dbReference>
<feature type="chain" id="PRO_5018567446" evidence="1">
    <location>
        <begin position="24"/>
        <end position="138"/>
    </location>
</feature>
<dbReference type="KEGG" id="cant:NCTC13489_00164"/>
<reference evidence="4 6" key="2">
    <citation type="submission" date="2018-12" db="EMBL/GenBank/DDBJ databases">
        <authorList>
            <consortium name="Pathogen Informatics"/>
        </authorList>
    </citation>
    <scope>NUCLEOTIDE SEQUENCE [LARGE SCALE GENOMIC DNA]</scope>
    <source>
        <strain evidence="4 6">NCTC13489</strain>
    </source>
</reference>
<dbReference type="OrthoDB" id="880459at2"/>
<dbReference type="Proteomes" id="UP000270036">
    <property type="component" value="Chromosome"/>
</dbReference>
<evidence type="ECO:0000313" key="4">
    <source>
        <dbReference type="EMBL" id="VEH95436.1"/>
    </source>
</evidence>
<name>A0A3S4UYG3_9FLAO</name>
<dbReference type="STRING" id="266748.HY04_02315"/>
<dbReference type="PROSITE" id="PS51257">
    <property type="entry name" value="PROKAR_LIPOPROTEIN"/>
    <property type="match status" value="1"/>
</dbReference>
<organism evidence="4 6">
    <name type="scientific">Kaistella antarctica</name>
    <dbReference type="NCBI Taxonomy" id="266748"/>
    <lineage>
        <taxon>Bacteria</taxon>
        <taxon>Pseudomonadati</taxon>
        <taxon>Bacteroidota</taxon>
        <taxon>Flavobacteriia</taxon>
        <taxon>Flavobacteriales</taxon>
        <taxon>Weeksellaceae</taxon>
        <taxon>Chryseobacterium group</taxon>
        <taxon>Kaistella</taxon>
    </lineage>
</organism>
<dbReference type="InterPro" id="IPR038670">
    <property type="entry name" value="HslJ-like_sf"/>
</dbReference>
<accession>A0A3S4UYG3</accession>
<feature type="domain" description="DUF306" evidence="2">
    <location>
        <begin position="29"/>
        <end position="137"/>
    </location>
</feature>
<feature type="signal peptide" evidence="1">
    <location>
        <begin position="1"/>
        <end position="23"/>
    </location>
</feature>
<dbReference type="AlphaFoldDB" id="A0A3S4UYG3"/>
<dbReference type="PANTHER" id="PTHR35535">
    <property type="entry name" value="HEAT SHOCK PROTEIN HSLJ"/>
    <property type="match status" value="1"/>
</dbReference>
<evidence type="ECO:0000313" key="6">
    <source>
        <dbReference type="Proteomes" id="UP000270036"/>
    </source>
</evidence>
<dbReference type="InterPro" id="IPR053147">
    <property type="entry name" value="Hsp_HslJ-like"/>
</dbReference>
<dbReference type="PANTHER" id="PTHR35535:SF1">
    <property type="entry name" value="HEAT SHOCK PROTEIN HSLJ"/>
    <property type="match status" value="1"/>
</dbReference>
<evidence type="ECO:0000313" key="5">
    <source>
        <dbReference type="Proteomes" id="UP000028349"/>
    </source>
</evidence>
<protein>
    <submittedName>
        <fullName evidence="4">META domain</fullName>
    </submittedName>
</protein>
<evidence type="ECO:0000256" key="1">
    <source>
        <dbReference type="SAM" id="SignalP"/>
    </source>
</evidence>
<keyword evidence="1" id="KW-0732">Signal</keyword>
<reference evidence="3 5" key="1">
    <citation type="submission" date="2014-07" db="EMBL/GenBank/DDBJ databases">
        <authorList>
            <person name="Pisani N.G."/>
            <person name="Newman J.D."/>
        </authorList>
    </citation>
    <scope>NUCLEOTIDE SEQUENCE [LARGE SCALE GENOMIC DNA]</scope>
    <source>
        <strain evidence="3 5">LMG 24720</strain>
    </source>
</reference>
<sequence>MKKQTLLLIAFISVILMSCSANMMGDNSKLYSNTWELEYITGPRITFQGLFPDDKPEIKLDKSTNMVMGTTGCNGYNTSYTMTGNKISFKVPVASTMRYCGDGEAVFLKTMQDVTNYRMTADGKLELLMNDVVMMRFK</sequence>
<dbReference type="EMBL" id="LR134441">
    <property type="protein sequence ID" value="VEH95436.1"/>
    <property type="molecule type" value="Genomic_DNA"/>
</dbReference>
<dbReference type="InterPro" id="IPR005184">
    <property type="entry name" value="DUF306_Meta_HslJ"/>
</dbReference>
<keyword evidence="5" id="KW-1185">Reference proteome</keyword>
<proteinExistence type="predicted"/>
<dbReference type="Pfam" id="PF03724">
    <property type="entry name" value="META"/>
    <property type="match status" value="1"/>
</dbReference>